<comment type="caution">
    <text evidence="4">The sequence shown here is derived from an EMBL/GenBank/DDBJ whole genome shotgun (WGS) entry which is preliminary data.</text>
</comment>
<keyword evidence="2" id="KW-0812">Transmembrane</keyword>
<reference evidence="4 5" key="1">
    <citation type="submission" date="2018-05" db="EMBL/GenBank/DDBJ databases">
        <title>Draft genome sequence of Scytalidium lignicola DSM 105466, a ubiquitous saprotrophic fungus.</title>
        <authorList>
            <person name="Buettner E."/>
            <person name="Gebauer A.M."/>
            <person name="Hofrichter M."/>
            <person name="Liers C."/>
            <person name="Kellner H."/>
        </authorList>
    </citation>
    <scope>NUCLEOTIDE SEQUENCE [LARGE SCALE GENOMIC DNA]</scope>
    <source>
        <strain evidence="4 5">DSM 105466</strain>
    </source>
</reference>
<organism evidence="4 5">
    <name type="scientific">Scytalidium lignicola</name>
    <name type="common">Hyphomycete</name>
    <dbReference type="NCBI Taxonomy" id="5539"/>
    <lineage>
        <taxon>Eukaryota</taxon>
        <taxon>Fungi</taxon>
        <taxon>Dikarya</taxon>
        <taxon>Ascomycota</taxon>
        <taxon>Pezizomycotina</taxon>
        <taxon>Leotiomycetes</taxon>
        <taxon>Leotiomycetes incertae sedis</taxon>
        <taxon>Scytalidium</taxon>
    </lineage>
</organism>
<feature type="region of interest" description="Disordered" evidence="1">
    <location>
        <begin position="1"/>
        <end position="43"/>
    </location>
</feature>
<dbReference type="STRING" id="5539.A0A3E2HL43"/>
<evidence type="ECO:0000259" key="3">
    <source>
        <dbReference type="Pfam" id="PF20237"/>
    </source>
</evidence>
<sequence>MSEAEANPTDNTREDSPEWRSHRNPSTASNPRPAKYRVNDQVWLRGSTREDGVFPMKVSRMDSNDVDRMEKGEVNYENTHHIKSENNLNIESPQPSPSSTVNNSTLRDSENDESVKSSSALGSLLKRISRRFSFSATVKHDLSMYKIRKFRDCRDGYPNLAAFLDSDENFMLYRRFGYIQARLLLSKQDQLRALEEDLDKVDKDDDDVFLVSRDRDEKANTKRYQLLQQIETIAELLSIAQNLAAMSKPAARDYESVKNFFDNKAPVCEEEEYIRFKEDMITLKPGRENAWLDAAIEKALQKCPYTSIQNLFSSPELRDKADKETNLYSKSRIDAVVTCINALVILLLLVVPIYTLWHLSKEIDDATTTALTIGVLLICTLIFSAVLSLFTKARRHEILAAAAAYCAVLVVFMSNVGNQRSNNSI</sequence>
<evidence type="ECO:0000313" key="4">
    <source>
        <dbReference type="EMBL" id="RFU34107.1"/>
    </source>
</evidence>
<keyword evidence="2" id="KW-1133">Transmembrane helix</keyword>
<feature type="domain" description="DUF6594" evidence="3">
    <location>
        <begin position="157"/>
        <end position="410"/>
    </location>
</feature>
<feature type="compositionally biased region" description="Polar residues" evidence="1">
    <location>
        <begin position="85"/>
        <end position="106"/>
    </location>
</feature>
<proteinExistence type="predicted"/>
<evidence type="ECO:0000313" key="5">
    <source>
        <dbReference type="Proteomes" id="UP000258309"/>
    </source>
</evidence>
<feature type="transmembrane region" description="Helical" evidence="2">
    <location>
        <begin position="398"/>
        <end position="417"/>
    </location>
</feature>
<dbReference type="OrthoDB" id="3533814at2759"/>
<dbReference type="PANTHER" id="PTHR34502:SF3">
    <property type="entry name" value="DUF6594 DOMAIN-CONTAINING PROTEIN"/>
    <property type="match status" value="1"/>
</dbReference>
<feature type="region of interest" description="Disordered" evidence="1">
    <location>
        <begin position="80"/>
        <end position="118"/>
    </location>
</feature>
<keyword evidence="5" id="KW-1185">Reference proteome</keyword>
<protein>
    <recommendedName>
        <fullName evidence="3">DUF6594 domain-containing protein</fullName>
    </recommendedName>
</protein>
<dbReference type="Pfam" id="PF20237">
    <property type="entry name" value="DUF6594"/>
    <property type="match status" value="1"/>
</dbReference>
<feature type="non-terminal residue" evidence="4">
    <location>
        <position position="1"/>
    </location>
</feature>
<dbReference type="OMA" id="SEQNFML"/>
<keyword evidence="2" id="KW-0472">Membrane</keyword>
<name>A0A3E2HL43_SCYLI</name>
<dbReference type="PANTHER" id="PTHR34502">
    <property type="entry name" value="DUF6594 DOMAIN-CONTAINING PROTEIN-RELATED"/>
    <property type="match status" value="1"/>
</dbReference>
<feature type="compositionally biased region" description="Basic and acidic residues" evidence="1">
    <location>
        <begin position="11"/>
        <end position="21"/>
    </location>
</feature>
<evidence type="ECO:0000256" key="1">
    <source>
        <dbReference type="SAM" id="MobiDB-lite"/>
    </source>
</evidence>
<feature type="non-terminal residue" evidence="4">
    <location>
        <position position="425"/>
    </location>
</feature>
<feature type="transmembrane region" description="Helical" evidence="2">
    <location>
        <begin position="369"/>
        <end position="391"/>
    </location>
</feature>
<dbReference type="InterPro" id="IPR046529">
    <property type="entry name" value="DUF6594"/>
</dbReference>
<feature type="transmembrane region" description="Helical" evidence="2">
    <location>
        <begin position="335"/>
        <end position="357"/>
    </location>
</feature>
<evidence type="ECO:0000256" key="2">
    <source>
        <dbReference type="SAM" id="Phobius"/>
    </source>
</evidence>
<gene>
    <name evidence="4" type="ORF">B7463_g2216</name>
</gene>
<dbReference type="EMBL" id="NCSJ02000025">
    <property type="protein sequence ID" value="RFU34107.1"/>
    <property type="molecule type" value="Genomic_DNA"/>
</dbReference>
<dbReference type="AlphaFoldDB" id="A0A3E2HL43"/>
<dbReference type="Proteomes" id="UP000258309">
    <property type="component" value="Unassembled WGS sequence"/>
</dbReference>
<accession>A0A3E2HL43</accession>